<dbReference type="AlphaFoldDB" id="A0A1B1S8N7"/>
<protein>
    <submittedName>
        <fullName evidence="3">YtxH domain-containing protein</fullName>
    </submittedName>
</protein>
<dbReference type="Pfam" id="PF12732">
    <property type="entry name" value="YtxH"/>
    <property type="match status" value="1"/>
</dbReference>
<reference evidence="2" key="2">
    <citation type="submission" date="2017-04" db="EMBL/GenBank/DDBJ databases">
        <title>Complete Genome Sequences of Twelve Strains of a Stable Defined Moderately Diverse Mouse Microbiota 2 (sDMDMm2).</title>
        <authorList>
            <person name="Uchimura Y."/>
            <person name="Wyss M."/>
            <person name="Brugiroux S."/>
            <person name="Limenitakis J.P."/>
            <person name="Stecher B."/>
            <person name="McCoy K.D."/>
            <person name="Macpherson A.J."/>
        </authorList>
    </citation>
    <scope>NUCLEOTIDE SEQUENCE</scope>
    <source>
        <strain evidence="2">YL27</strain>
    </source>
</reference>
<reference evidence="4" key="1">
    <citation type="submission" date="2016-04" db="EMBL/GenBank/DDBJ databases">
        <title>Complete Genome Sequences of Twelve Strains of a Stable Defined Moderately Diverse Mouse Microbiota 2 (sDMDMm2).</title>
        <authorList>
            <person name="Uchimura Y."/>
            <person name="Wyss M."/>
            <person name="Brugiroux S."/>
            <person name="Limenitakis J.P."/>
            <person name="Stecher B."/>
            <person name="McCoy K.D."/>
            <person name="Macpherson A.J."/>
        </authorList>
    </citation>
    <scope>NUCLEOTIDE SEQUENCE [LARGE SCALE GENOMIC DNA]</scope>
    <source>
        <strain evidence="4">YL27</strain>
    </source>
</reference>
<evidence type="ECO:0000313" key="3">
    <source>
        <dbReference type="EMBL" id="TGY76274.1"/>
    </source>
</evidence>
<sequence>MNNTLGLISAFLGGAIVGAGAALLFAPEKGSELRTRIADILRKKGIICSDSDVDALVDKLTKDLQAEVCD</sequence>
<dbReference type="KEGG" id="pary:A4V02_05035"/>
<gene>
    <name evidence="2" type="ORF">A4V02_05035</name>
    <name evidence="3" type="ORF">E5333_01705</name>
</gene>
<keyword evidence="4" id="KW-1185">Reference proteome</keyword>
<dbReference type="Proteomes" id="UP000186351">
    <property type="component" value="Chromosome"/>
</dbReference>
<proteinExistence type="predicted"/>
<dbReference type="RefSeq" id="WP_068960501.1">
    <property type="nucleotide sequence ID" value="NZ_CAJTAP010000005.1"/>
</dbReference>
<evidence type="ECO:0000313" key="4">
    <source>
        <dbReference type="Proteomes" id="UP000186351"/>
    </source>
</evidence>
<dbReference type="OrthoDB" id="1082761at2"/>
<accession>A0A1B1S8N7</accession>
<dbReference type="InterPro" id="IPR024623">
    <property type="entry name" value="YtxH"/>
</dbReference>
<feature type="transmembrane region" description="Helical" evidence="1">
    <location>
        <begin position="6"/>
        <end position="26"/>
    </location>
</feature>
<accession>A0A1Z2XK10</accession>
<dbReference type="EMBL" id="CP015402">
    <property type="protein sequence ID" value="ANU63142.1"/>
    <property type="molecule type" value="Genomic_DNA"/>
</dbReference>
<dbReference type="Proteomes" id="UP000306630">
    <property type="component" value="Unassembled WGS sequence"/>
</dbReference>
<evidence type="ECO:0000313" key="5">
    <source>
        <dbReference type="Proteomes" id="UP000306630"/>
    </source>
</evidence>
<dbReference type="GeneID" id="65536213"/>
<name>A0A1B1S8N7_9BACT</name>
<evidence type="ECO:0000313" key="2">
    <source>
        <dbReference type="EMBL" id="ANU63142.1"/>
    </source>
</evidence>
<organism evidence="2 4">
    <name type="scientific">Muribaculum intestinale</name>
    <dbReference type="NCBI Taxonomy" id="1796646"/>
    <lineage>
        <taxon>Bacteria</taxon>
        <taxon>Pseudomonadati</taxon>
        <taxon>Bacteroidota</taxon>
        <taxon>Bacteroidia</taxon>
        <taxon>Bacteroidales</taxon>
        <taxon>Muribaculaceae</taxon>
        <taxon>Muribaculum</taxon>
    </lineage>
</organism>
<reference evidence="3 5" key="3">
    <citation type="submission" date="2019-04" db="EMBL/GenBank/DDBJ databases">
        <title>Microbes associate with the intestines of laboratory mice.</title>
        <authorList>
            <person name="Navarre W."/>
            <person name="Wong E."/>
            <person name="Huang K."/>
            <person name="Tropini C."/>
            <person name="Ng K."/>
            <person name="Yu B."/>
        </authorList>
    </citation>
    <scope>NUCLEOTIDE SEQUENCE [LARGE SCALE GENOMIC DNA]</scope>
    <source>
        <strain evidence="3 5">NM06_A21</strain>
    </source>
</reference>
<keyword evidence="1" id="KW-1133">Transmembrane helix</keyword>
<keyword evidence="1" id="KW-0812">Transmembrane</keyword>
<dbReference type="STRING" id="1796646.A4V02_05035"/>
<dbReference type="EMBL" id="SRYD01000004">
    <property type="protein sequence ID" value="TGY76274.1"/>
    <property type="molecule type" value="Genomic_DNA"/>
</dbReference>
<evidence type="ECO:0000256" key="1">
    <source>
        <dbReference type="SAM" id="Phobius"/>
    </source>
</evidence>
<keyword evidence="1" id="KW-0472">Membrane</keyword>